<accession>A0ACB8YFS1</accession>
<reference evidence="1 2" key="2">
    <citation type="journal article" date="2022" name="Mol. Ecol. Resour.">
        <title>The genomes of chicory, endive, great burdock and yacon provide insights into Asteraceae paleo-polyploidization history and plant inulin production.</title>
        <authorList>
            <person name="Fan W."/>
            <person name="Wang S."/>
            <person name="Wang H."/>
            <person name="Wang A."/>
            <person name="Jiang F."/>
            <person name="Liu H."/>
            <person name="Zhao H."/>
            <person name="Xu D."/>
            <person name="Zhang Y."/>
        </authorList>
    </citation>
    <scope>NUCLEOTIDE SEQUENCE [LARGE SCALE GENOMIC DNA]</scope>
    <source>
        <strain evidence="2">cv. Niubang</strain>
    </source>
</reference>
<name>A0ACB8YFS1_ARCLA</name>
<organism evidence="1 2">
    <name type="scientific">Arctium lappa</name>
    <name type="common">Greater burdock</name>
    <name type="synonym">Lappa major</name>
    <dbReference type="NCBI Taxonomy" id="4217"/>
    <lineage>
        <taxon>Eukaryota</taxon>
        <taxon>Viridiplantae</taxon>
        <taxon>Streptophyta</taxon>
        <taxon>Embryophyta</taxon>
        <taxon>Tracheophyta</taxon>
        <taxon>Spermatophyta</taxon>
        <taxon>Magnoliopsida</taxon>
        <taxon>eudicotyledons</taxon>
        <taxon>Gunneridae</taxon>
        <taxon>Pentapetalae</taxon>
        <taxon>asterids</taxon>
        <taxon>campanulids</taxon>
        <taxon>Asterales</taxon>
        <taxon>Asteraceae</taxon>
        <taxon>Carduoideae</taxon>
        <taxon>Cardueae</taxon>
        <taxon>Arctiinae</taxon>
        <taxon>Arctium</taxon>
    </lineage>
</organism>
<sequence length="370" mass="40835">MADLYATHKNACYVLHRALHVLISIMNGVDHESFIPPQISSNSIIIHHINSFHYYPHHHPQMALTSAIFTPSPATASMFILRSPPLHLSIAKICDLSLNRRRRSCSRRKRTGCRPVCCSQVQIQDGTDEEEEEACELVNGIEVCIGEGSDTVSAYLLTAVKNNNGTGILLLSDVFGFEDSSTRDFAYRIACNGYNVLLPDLFNGDPWQKERPKASFEPWLATHTQSASKSIATSRKWMVDEFVAAGISKKLGIVGFCFGGGKVVEVLADDHDGYFGLGVSFYGTRIEPSAAAKVTVPILYVTGDNDPLCPVEVVEEIERENVGGSRVVVFKGRGHGFVHRPATAEDDKDAEEAFTLMRNWLHNGLVVEKK</sequence>
<gene>
    <name evidence="1" type="ORF">L6452_33786</name>
</gene>
<comment type="caution">
    <text evidence="1">The sequence shown here is derived from an EMBL/GenBank/DDBJ whole genome shotgun (WGS) entry which is preliminary data.</text>
</comment>
<protein>
    <submittedName>
        <fullName evidence="1">Uncharacterized protein</fullName>
    </submittedName>
</protein>
<evidence type="ECO:0000313" key="1">
    <source>
        <dbReference type="EMBL" id="KAI3684562.1"/>
    </source>
</evidence>
<reference evidence="2" key="1">
    <citation type="journal article" date="2022" name="Mol. Ecol. Resour.">
        <title>The genomes of chicory, endive, great burdock and yacon provide insights into Asteraceae palaeo-polyploidization history and plant inulin production.</title>
        <authorList>
            <person name="Fan W."/>
            <person name="Wang S."/>
            <person name="Wang H."/>
            <person name="Wang A."/>
            <person name="Jiang F."/>
            <person name="Liu H."/>
            <person name="Zhao H."/>
            <person name="Xu D."/>
            <person name="Zhang Y."/>
        </authorList>
    </citation>
    <scope>NUCLEOTIDE SEQUENCE [LARGE SCALE GENOMIC DNA]</scope>
    <source>
        <strain evidence="2">cv. Niubang</strain>
    </source>
</reference>
<proteinExistence type="predicted"/>
<dbReference type="EMBL" id="CM042058">
    <property type="protein sequence ID" value="KAI3684562.1"/>
    <property type="molecule type" value="Genomic_DNA"/>
</dbReference>
<keyword evidence="2" id="KW-1185">Reference proteome</keyword>
<evidence type="ECO:0000313" key="2">
    <source>
        <dbReference type="Proteomes" id="UP001055879"/>
    </source>
</evidence>
<dbReference type="Proteomes" id="UP001055879">
    <property type="component" value="Linkage Group LG12"/>
</dbReference>